<gene>
    <name evidence="1" type="ORF">OGH68_22865</name>
</gene>
<keyword evidence="2" id="KW-1185">Reference proteome</keyword>
<sequence>MPSPLAPALVDALRDIRLSADGCAAAVGPRSVDGDSPRELQQRLGAALYEVCHTGRAEAGPRTRRLVLRDPDFERALEAALPHRKVHRSGVLLRAPLGEGTRGREAGGRGGDGGDGGEAIVSWDGVRVRVPARSFGEQGPLVPGAAVSHRVSPARPALSPGFFYAMGSREPSLDGELLRVYVHISAPEHAPGLWGAVLGALEDAGAHYHAKVLSNRDEYPRRDALVVYLGSESWRACHTVAGAVRGVPGTGEDVSVFAHRLGPGAAVAWEPDDPRPGAGGLSFGQHRAAALAEAVVRLSGGGDMEAAARAFTEAGADPLAPYRNSGSPELPGR</sequence>
<evidence type="ECO:0000313" key="2">
    <source>
        <dbReference type="Proteomes" id="UP001163878"/>
    </source>
</evidence>
<organism evidence="1 2">
    <name type="scientific">Streptomyces peucetius</name>
    <dbReference type="NCBI Taxonomy" id="1950"/>
    <lineage>
        <taxon>Bacteria</taxon>
        <taxon>Bacillati</taxon>
        <taxon>Actinomycetota</taxon>
        <taxon>Actinomycetes</taxon>
        <taxon>Kitasatosporales</taxon>
        <taxon>Streptomycetaceae</taxon>
        <taxon>Streptomyces</taxon>
    </lineage>
</organism>
<dbReference type="EMBL" id="CP107567">
    <property type="protein sequence ID" value="UYQ66624.1"/>
    <property type="molecule type" value="Genomic_DNA"/>
</dbReference>
<dbReference type="Proteomes" id="UP001163878">
    <property type="component" value="Chromosome"/>
</dbReference>
<name>A0ABY6IIR6_STRPE</name>
<dbReference type="InterPro" id="IPR040871">
    <property type="entry name" value="HopA1"/>
</dbReference>
<accession>A0ABY6IIR6</accession>
<dbReference type="Pfam" id="PF17914">
    <property type="entry name" value="HopA1"/>
    <property type="match status" value="1"/>
</dbReference>
<protein>
    <submittedName>
        <fullName evidence="1">T3SS effector HopA1 family protein</fullName>
    </submittedName>
</protein>
<dbReference type="RefSeq" id="WP_264250222.1">
    <property type="nucleotide sequence ID" value="NZ_CP107567.1"/>
</dbReference>
<proteinExistence type="predicted"/>
<evidence type="ECO:0000313" key="1">
    <source>
        <dbReference type="EMBL" id="UYQ66624.1"/>
    </source>
</evidence>
<reference evidence="1" key="1">
    <citation type="submission" date="2022-10" db="EMBL/GenBank/DDBJ databases">
        <title>Cytochrome P450 Catalyzes Benzene Ring Formation in the Biosynthesis of Trialkyl-Substituted Aromatic Polyketides.</title>
        <authorList>
            <person name="Zhao E."/>
            <person name="Ge H."/>
        </authorList>
    </citation>
    <scope>NUCLEOTIDE SEQUENCE</scope>
    <source>
        <strain evidence="1">NA0869</strain>
    </source>
</reference>